<evidence type="ECO:0000256" key="3">
    <source>
        <dbReference type="ARBA" id="ARBA00022475"/>
    </source>
</evidence>
<sequence length="156" mass="17482">MLHYILKRLLLLIPILLGVSIIVFTVLHMSPGDPAQIMLGPMASQESIAQMRESLGLNKPLYIQYFIFLKNTLQGDFGRSIRTNTPVIEEIFSRLPATLKLSTLGMLLAIIIGFPLGVLAALKQNTIIDTTSSFLALIGFSIPWVIHEFQDQYRVR</sequence>
<evidence type="ECO:0000256" key="5">
    <source>
        <dbReference type="ARBA" id="ARBA00022989"/>
    </source>
</evidence>
<keyword evidence="4 7" id="KW-0812">Transmembrane</keyword>
<evidence type="ECO:0000256" key="7">
    <source>
        <dbReference type="SAM" id="Phobius"/>
    </source>
</evidence>
<dbReference type="Gene3D" id="1.10.3720.10">
    <property type="entry name" value="MetI-like"/>
    <property type="match status" value="1"/>
</dbReference>
<evidence type="ECO:0000313" key="9">
    <source>
        <dbReference type="EMBL" id="GAH82241.1"/>
    </source>
</evidence>
<feature type="domain" description="ABC transporter type 1 GsiC-like N-terminal" evidence="8">
    <location>
        <begin position="1"/>
        <end position="101"/>
    </location>
</feature>
<evidence type="ECO:0000256" key="6">
    <source>
        <dbReference type="ARBA" id="ARBA00023136"/>
    </source>
</evidence>
<organism evidence="9">
    <name type="scientific">marine sediment metagenome</name>
    <dbReference type="NCBI Taxonomy" id="412755"/>
    <lineage>
        <taxon>unclassified sequences</taxon>
        <taxon>metagenomes</taxon>
        <taxon>ecological metagenomes</taxon>
    </lineage>
</organism>
<comment type="subcellular location">
    <subcellularLocation>
        <location evidence="1">Cell membrane</location>
        <topology evidence="1">Multi-pass membrane protein</topology>
    </subcellularLocation>
</comment>
<name>X1IIJ5_9ZZZZ</name>
<dbReference type="PANTHER" id="PTHR43163">
    <property type="entry name" value="DIPEPTIDE TRANSPORT SYSTEM PERMEASE PROTEIN DPPB-RELATED"/>
    <property type="match status" value="1"/>
</dbReference>
<keyword evidence="3" id="KW-1003">Cell membrane</keyword>
<evidence type="ECO:0000256" key="2">
    <source>
        <dbReference type="ARBA" id="ARBA00022448"/>
    </source>
</evidence>
<gene>
    <name evidence="9" type="ORF">S03H2_63117</name>
</gene>
<evidence type="ECO:0000256" key="4">
    <source>
        <dbReference type="ARBA" id="ARBA00022692"/>
    </source>
</evidence>
<comment type="caution">
    <text evidence="9">The sequence shown here is derived from an EMBL/GenBank/DDBJ whole genome shotgun (WGS) entry which is preliminary data.</text>
</comment>
<feature type="transmembrane region" description="Helical" evidence="7">
    <location>
        <begin position="9"/>
        <end position="29"/>
    </location>
</feature>
<dbReference type="SUPFAM" id="SSF161098">
    <property type="entry name" value="MetI-like"/>
    <property type="match status" value="1"/>
</dbReference>
<dbReference type="PANTHER" id="PTHR43163:SF6">
    <property type="entry name" value="DIPEPTIDE TRANSPORT SYSTEM PERMEASE PROTEIN DPPB-RELATED"/>
    <property type="match status" value="1"/>
</dbReference>
<dbReference type="InterPro" id="IPR000515">
    <property type="entry name" value="MetI-like"/>
</dbReference>
<dbReference type="InterPro" id="IPR035906">
    <property type="entry name" value="MetI-like_sf"/>
</dbReference>
<accession>X1IIJ5</accession>
<evidence type="ECO:0000259" key="8">
    <source>
        <dbReference type="Pfam" id="PF19300"/>
    </source>
</evidence>
<dbReference type="GO" id="GO:0055085">
    <property type="term" value="P:transmembrane transport"/>
    <property type="evidence" value="ECO:0007669"/>
    <property type="project" value="InterPro"/>
</dbReference>
<dbReference type="AlphaFoldDB" id="X1IIJ5"/>
<feature type="transmembrane region" description="Helical" evidence="7">
    <location>
        <begin position="101"/>
        <end position="122"/>
    </location>
</feature>
<evidence type="ECO:0000256" key="1">
    <source>
        <dbReference type="ARBA" id="ARBA00004651"/>
    </source>
</evidence>
<dbReference type="GO" id="GO:0005886">
    <property type="term" value="C:plasma membrane"/>
    <property type="evidence" value="ECO:0007669"/>
    <property type="project" value="UniProtKB-SubCell"/>
</dbReference>
<keyword evidence="2" id="KW-0813">Transport</keyword>
<proteinExistence type="predicted"/>
<dbReference type="EMBL" id="BARU01040862">
    <property type="protein sequence ID" value="GAH82241.1"/>
    <property type="molecule type" value="Genomic_DNA"/>
</dbReference>
<protein>
    <recommendedName>
        <fullName evidence="8">ABC transporter type 1 GsiC-like N-terminal domain-containing protein</fullName>
    </recommendedName>
</protein>
<feature type="non-terminal residue" evidence="9">
    <location>
        <position position="156"/>
    </location>
</feature>
<dbReference type="CDD" id="cd06261">
    <property type="entry name" value="TM_PBP2"/>
    <property type="match status" value="1"/>
</dbReference>
<keyword evidence="6 7" id="KW-0472">Membrane</keyword>
<dbReference type="InterPro" id="IPR045621">
    <property type="entry name" value="BPD_transp_1_N"/>
</dbReference>
<dbReference type="Pfam" id="PF19300">
    <property type="entry name" value="BPD_transp_1_N"/>
    <property type="match status" value="1"/>
</dbReference>
<keyword evidence="5 7" id="KW-1133">Transmembrane helix</keyword>
<reference evidence="9" key="1">
    <citation type="journal article" date="2014" name="Front. Microbiol.">
        <title>High frequency of phylogenetically diverse reductive dehalogenase-homologous genes in deep subseafloor sedimentary metagenomes.</title>
        <authorList>
            <person name="Kawai M."/>
            <person name="Futagami T."/>
            <person name="Toyoda A."/>
            <person name="Takaki Y."/>
            <person name="Nishi S."/>
            <person name="Hori S."/>
            <person name="Arai W."/>
            <person name="Tsubouchi T."/>
            <person name="Morono Y."/>
            <person name="Uchiyama I."/>
            <person name="Ito T."/>
            <person name="Fujiyama A."/>
            <person name="Inagaki F."/>
            <person name="Takami H."/>
        </authorList>
    </citation>
    <scope>NUCLEOTIDE SEQUENCE</scope>
    <source>
        <strain evidence="9">Expedition CK06-06</strain>
    </source>
</reference>